<feature type="region of interest" description="Disordered" evidence="1">
    <location>
        <begin position="88"/>
        <end position="119"/>
    </location>
</feature>
<name>A0A445B033_ARAHY</name>
<gene>
    <name evidence="2" type="ORF">Ahy_B01g057011</name>
</gene>
<feature type="region of interest" description="Disordered" evidence="1">
    <location>
        <begin position="50"/>
        <end position="75"/>
    </location>
</feature>
<comment type="caution">
    <text evidence="2">The sequence shown here is derived from an EMBL/GenBank/DDBJ whole genome shotgun (WGS) entry which is preliminary data.</text>
</comment>
<sequence length="230" mass="25963">MARALVTDSVKHGVVFAVDAYREGNGVEITSMDPDYVPDEGEDSELIEVEVDAESEPSTEEDRFNDNADDGKHEDYFGFDVDDGVDGGQSNAVGGFNGPLNQEGTTEKGAEDNQASEEMDEQVGDIFDDYETEDIDSYEGDSDDMIKKKKFPKEYEFKVEHALLNGRDIKYKKNDKLRYRVVCKGQKEKCKWMCFTSKVGGFDCFWIKTLNGKHTCERNYSGRLASSDWI</sequence>
<feature type="compositionally biased region" description="Basic and acidic residues" evidence="1">
    <location>
        <begin position="60"/>
        <end position="75"/>
    </location>
</feature>
<dbReference type="AlphaFoldDB" id="A0A445B033"/>
<organism evidence="2 3">
    <name type="scientific">Arachis hypogaea</name>
    <name type="common">Peanut</name>
    <dbReference type="NCBI Taxonomy" id="3818"/>
    <lineage>
        <taxon>Eukaryota</taxon>
        <taxon>Viridiplantae</taxon>
        <taxon>Streptophyta</taxon>
        <taxon>Embryophyta</taxon>
        <taxon>Tracheophyta</taxon>
        <taxon>Spermatophyta</taxon>
        <taxon>Magnoliopsida</taxon>
        <taxon>eudicotyledons</taxon>
        <taxon>Gunneridae</taxon>
        <taxon>Pentapetalae</taxon>
        <taxon>rosids</taxon>
        <taxon>fabids</taxon>
        <taxon>Fabales</taxon>
        <taxon>Fabaceae</taxon>
        <taxon>Papilionoideae</taxon>
        <taxon>50 kb inversion clade</taxon>
        <taxon>dalbergioids sensu lato</taxon>
        <taxon>Dalbergieae</taxon>
        <taxon>Pterocarpus clade</taxon>
        <taxon>Arachis</taxon>
    </lineage>
</organism>
<evidence type="ECO:0000313" key="2">
    <source>
        <dbReference type="EMBL" id="RYR32028.1"/>
    </source>
</evidence>
<feature type="compositionally biased region" description="Acidic residues" evidence="1">
    <location>
        <begin position="50"/>
        <end position="59"/>
    </location>
</feature>
<evidence type="ECO:0008006" key="4">
    <source>
        <dbReference type="Google" id="ProtNLM"/>
    </source>
</evidence>
<evidence type="ECO:0000313" key="3">
    <source>
        <dbReference type="Proteomes" id="UP000289738"/>
    </source>
</evidence>
<dbReference type="EMBL" id="SDMP01000011">
    <property type="protein sequence ID" value="RYR32028.1"/>
    <property type="molecule type" value="Genomic_DNA"/>
</dbReference>
<protein>
    <recommendedName>
        <fullName evidence="4">Transposase MuDR plant domain-containing protein</fullName>
    </recommendedName>
</protein>
<proteinExistence type="predicted"/>
<dbReference type="Proteomes" id="UP000289738">
    <property type="component" value="Chromosome B01"/>
</dbReference>
<accession>A0A445B033</accession>
<keyword evidence="3" id="KW-1185">Reference proteome</keyword>
<reference evidence="2 3" key="1">
    <citation type="submission" date="2019-01" db="EMBL/GenBank/DDBJ databases">
        <title>Sequencing of cultivated peanut Arachis hypogaea provides insights into genome evolution and oil improvement.</title>
        <authorList>
            <person name="Chen X."/>
        </authorList>
    </citation>
    <scope>NUCLEOTIDE SEQUENCE [LARGE SCALE GENOMIC DNA]</scope>
    <source>
        <strain evidence="3">cv. Fuhuasheng</strain>
        <tissue evidence="2">Leaves</tissue>
    </source>
</reference>
<evidence type="ECO:0000256" key="1">
    <source>
        <dbReference type="SAM" id="MobiDB-lite"/>
    </source>
</evidence>